<evidence type="ECO:0000313" key="3">
    <source>
        <dbReference type="Proteomes" id="UP001345963"/>
    </source>
</evidence>
<reference evidence="2 3" key="1">
    <citation type="submission" date="2021-07" db="EMBL/GenBank/DDBJ databases">
        <authorList>
            <person name="Palmer J.M."/>
        </authorList>
    </citation>
    <scope>NUCLEOTIDE SEQUENCE [LARGE SCALE GENOMIC DNA]</scope>
    <source>
        <strain evidence="2 3">AT_MEX2019</strain>
        <tissue evidence="2">Muscle</tissue>
    </source>
</reference>
<evidence type="ECO:0000256" key="1">
    <source>
        <dbReference type="SAM" id="MobiDB-lite"/>
    </source>
</evidence>
<comment type="caution">
    <text evidence="2">The sequence shown here is derived from an EMBL/GenBank/DDBJ whole genome shotgun (WGS) entry which is preliminary data.</text>
</comment>
<gene>
    <name evidence="2" type="ORF">ATANTOWER_012627</name>
</gene>
<evidence type="ECO:0000313" key="2">
    <source>
        <dbReference type="EMBL" id="MED6249334.1"/>
    </source>
</evidence>
<dbReference type="Proteomes" id="UP001345963">
    <property type="component" value="Unassembled WGS sequence"/>
</dbReference>
<organism evidence="2 3">
    <name type="scientific">Ataeniobius toweri</name>
    <dbReference type="NCBI Taxonomy" id="208326"/>
    <lineage>
        <taxon>Eukaryota</taxon>
        <taxon>Metazoa</taxon>
        <taxon>Chordata</taxon>
        <taxon>Craniata</taxon>
        <taxon>Vertebrata</taxon>
        <taxon>Euteleostomi</taxon>
        <taxon>Actinopterygii</taxon>
        <taxon>Neopterygii</taxon>
        <taxon>Teleostei</taxon>
        <taxon>Neoteleostei</taxon>
        <taxon>Acanthomorphata</taxon>
        <taxon>Ovalentaria</taxon>
        <taxon>Atherinomorphae</taxon>
        <taxon>Cyprinodontiformes</taxon>
        <taxon>Goodeidae</taxon>
        <taxon>Ataeniobius</taxon>
    </lineage>
</organism>
<accession>A0ABU7BGD5</accession>
<protein>
    <submittedName>
        <fullName evidence="2">Uncharacterized protein</fullName>
    </submittedName>
</protein>
<keyword evidence="3" id="KW-1185">Reference proteome</keyword>
<feature type="region of interest" description="Disordered" evidence="1">
    <location>
        <begin position="1"/>
        <end position="34"/>
    </location>
</feature>
<sequence length="70" mass="7851">MLCLGEQQRERGGGRCLGEQQRDRGGGRCLGEQQRERGGGKYCLQSELERSILSPLLHMFYKGKAQTHDG</sequence>
<proteinExistence type="predicted"/>
<dbReference type="EMBL" id="JAHUTI010051854">
    <property type="protein sequence ID" value="MED6249334.1"/>
    <property type="molecule type" value="Genomic_DNA"/>
</dbReference>
<name>A0ABU7BGD5_9TELE</name>